<feature type="transmembrane region" description="Helical" evidence="5">
    <location>
        <begin position="6"/>
        <end position="29"/>
    </location>
</feature>
<evidence type="ECO:0000313" key="7">
    <source>
        <dbReference type="EMBL" id="GMT22685.1"/>
    </source>
</evidence>
<dbReference type="Proteomes" id="UP001432322">
    <property type="component" value="Unassembled WGS sequence"/>
</dbReference>
<evidence type="ECO:0000259" key="6">
    <source>
        <dbReference type="PROSITE" id="PS50262"/>
    </source>
</evidence>
<comment type="caution">
    <text evidence="7">The sequence shown here is derived from an EMBL/GenBank/DDBJ whole genome shotgun (WGS) entry which is preliminary data.</text>
</comment>
<evidence type="ECO:0000256" key="1">
    <source>
        <dbReference type="ARBA" id="ARBA00004370"/>
    </source>
</evidence>
<dbReference type="PRINTS" id="PR00237">
    <property type="entry name" value="GPCRRHODOPSN"/>
</dbReference>
<evidence type="ECO:0000256" key="2">
    <source>
        <dbReference type="ARBA" id="ARBA00022692"/>
    </source>
</evidence>
<dbReference type="InterPro" id="IPR000276">
    <property type="entry name" value="GPCR_Rhodpsn"/>
</dbReference>
<keyword evidence="8" id="KW-1185">Reference proteome</keyword>
<dbReference type="PANTHER" id="PTHR23360:SF5">
    <property type="entry name" value="G-PROTEIN COUPLED RECEPTORS FAMILY 1 PROFILE DOMAIN-CONTAINING PROTEIN"/>
    <property type="match status" value="1"/>
</dbReference>
<evidence type="ECO:0000256" key="5">
    <source>
        <dbReference type="SAM" id="Phobius"/>
    </source>
</evidence>
<keyword evidence="4 5" id="KW-0472">Membrane</keyword>
<keyword evidence="2 5" id="KW-0812">Transmembrane</keyword>
<feature type="non-terminal residue" evidence="7">
    <location>
        <position position="1"/>
    </location>
</feature>
<protein>
    <recommendedName>
        <fullName evidence="6">G-protein coupled receptors family 1 profile domain-containing protein</fullName>
    </recommendedName>
</protein>
<dbReference type="InterPro" id="IPR019424">
    <property type="entry name" value="7TM_GPCR_Srsx"/>
</dbReference>
<feature type="domain" description="G-protein coupled receptors family 1 profile" evidence="6">
    <location>
        <begin position="20"/>
        <end position="211"/>
    </location>
</feature>
<dbReference type="InterPro" id="IPR047130">
    <property type="entry name" value="7TM_GPCR_Srsx_nematod"/>
</dbReference>
<organism evidence="7 8">
    <name type="scientific">Pristionchus fissidentatus</name>
    <dbReference type="NCBI Taxonomy" id="1538716"/>
    <lineage>
        <taxon>Eukaryota</taxon>
        <taxon>Metazoa</taxon>
        <taxon>Ecdysozoa</taxon>
        <taxon>Nematoda</taxon>
        <taxon>Chromadorea</taxon>
        <taxon>Rhabditida</taxon>
        <taxon>Rhabditina</taxon>
        <taxon>Diplogasteromorpha</taxon>
        <taxon>Diplogasteroidea</taxon>
        <taxon>Neodiplogasteridae</taxon>
        <taxon>Pristionchus</taxon>
    </lineage>
</organism>
<dbReference type="AlphaFoldDB" id="A0AAV5VT53"/>
<accession>A0AAV5VT53</accession>
<dbReference type="GO" id="GO:0016020">
    <property type="term" value="C:membrane"/>
    <property type="evidence" value="ECO:0007669"/>
    <property type="project" value="UniProtKB-SubCell"/>
</dbReference>
<evidence type="ECO:0000313" key="8">
    <source>
        <dbReference type="Proteomes" id="UP001432322"/>
    </source>
</evidence>
<reference evidence="7" key="1">
    <citation type="submission" date="2023-10" db="EMBL/GenBank/DDBJ databases">
        <title>Genome assembly of Pristionchus species.</title>
        <authorList>
            <person name="Yoshida K."/>
            <person name="Sommer R.J."/>
        </authorList>
    </citation>
    <scope>NUCLEOTIDE SEQUENCE</scope>
    <source>
        <strain evidence="7">RS5133</strain>
    </source>
</reference>
<comment type="subcellular location">
    <subcellularLocation>
        <location evidence="1">Membrane</location>
    </subcellularLocation>
</comment>
<evidence type="ECO:0000256" key="3">
    <source>
        <dbReference type="ARBA" id="ARBA00022989"/>
    </source>
</evidence>
<dbReference type="Pfam" id="PF10320">
    <property type="entry name" value="7TM_GPCR_Srsx"/>
    <property type="match status" value="1"/>
</dbReference>
<evidence type="ECO:0000256" key="4">
    <source>
        <dbReference type="ARBA" id="ARBA00023136"/>
    </source>
</evidence>
<dbReference type="CDD" id="cd00637">
    <property type="entry name" value="7tm_classA_rhodopsin-like"/>
    <property type="match status" value="1"/>
</dbReference>
<feature type="transmembrane region" description="Helical" evidence="5">
    <location>
        <begin position="162"/>
        <end position="184"/>
    </location>
</feature>
<dbReference type="InterPro" id="IPR017452">
    <property type="entry name" value="GPCR_Rhodpsn_7TM"/>
</dbReference>
<sequence length="211" mass="23448">EAIYCLASLYSLLVALGACTNALIITATVTSKSLHNTCNILIAFCALSDILHLCGHLPKIIPIFAGQPEISSTLCCLLQIIPNFGVSSGTLLVLLIALDRLIAVRFASFAVRTSVKSHLVVRFHLFLFIFIKFFNLITYLTILSSVICSPPEAFHGMGKNLWVLASLLVYCISIGVYITVWSRMRKVDKTNSRRLTETRMTPRQIPWIAFK</sequence>
<dbReference type="Gene3D" id="1.20.1070.10">
    <property type="entry name" value="Rhodopsin 7-helix transmembrane proteins"/>
    <property type="match status" value="1"/>
</dbReference>
<feature type="transmembrane region" description="Helical" evidence="5">
    <location>
        <begin position="119"/>
        <end position="142"/>
    </location>
</feature>
<dbReference type="GO" id="GO:0004930">
    <property type="term" value="F:G protein-coupled receptor activity"/>
    <property type="evidence" value="ECO:0007669"/>
    <property type="project" value="InterPro"/>
</dbReference>
<dbReference type="SMART" id="SM01381">
    <property type="entry name" value="7TM_GPCR_Srsx"/>
    <property type="match status" value="1"/>
</dbReference>
<name>A0AAV5VT53_9BILA</name>
<dbReference type="PANTHER" id="PTHR23360">
    <property type="entry name" value="G-PROTEIN COUPLED RECEPTORS FAMILY 1 PROFILE DOMAIN-CONTAINING PROTEIN-RELATED"/>
    <property type="match status" value="1"/>
</dbReference>
<proteinExistence type="predicted"/>
<dbReference type="PROSITE" id="PS50262">
    <property type="entry name" value="G_PROTEIN_RECEP_F1_2"/>
    <property type="match status" value="1"/>
</dbReference>
<feature type="transmembrane region" description="Helical" evidence="5">
    <location>
        <begin position="77"/>
        <end position="98"/>
    </location>
</feature>
<gene>
    <name evidence="7" type="ORF">PFISCL1PPCAC_13982</name>
</gene>
<dbReference type="SUPFAM" id="SSF81321">
    <property type="entry name" value="Family A G protein-coupled receptor-like"/>
    <property type="match status" value="1"/>
</dbReference>
<keyword evidence="3 5" id="KW-1133">Transmembrane helix</keyword>
<dbReference type="EMBL" id="BTSY01000004">
    <property type="protein sequence ID" value="GMT22685.1"/>
    <property type="molecule type" value="Genomic_DNA"/>
</dbReference>